<name>A0A412Y7P5_9BACE</name>
<dbReference type="AlphaFoldDB" id="A0A412Y7P5"/>
<evidence type="ECO:0000313" key="2">
    <source>
        <dbReference type="Proteomes" id="UP000283850"/>
    </source>
</evidence>
<protein>
    <submittedName>
        <fullName evidence="1">Uncharacterized protein</fullName>
    </submittedName>
</protein>
<comment type="caution">
    <text evidence="1">The sequence shown here is derived from an EMBL/GenBank/DDBJ whole genome shotgun (WGS) entry which is preliminary data.</text>
</comment>
<organism evidence="1 2">
    <name type="scientific">Bacteroides intestinalis</name>
    <dbReference type="NCBI Taxonomy" id="329854"/>
    <lineage>
        <taxon>Bacteria</taxon>
        <taxon>Pseudomonadati</taxon>
        <taxon>Bacteroidota</taxon>
        <taxon>Bacteroidia</taxon>
        <taxon>Bacteroidales</taxon>
        <taxon>Bacteroidaceae</taxon>
        <taxon>Bacteroides</taxon>
    </lineage>
</organism>
<dbReference type="EMBL" id="QRZF01000007">
    <property type="protein sequence ID" value="RGV53497.1"/>
    <property type="molecule type" value="Genomic_DNA"/>
</dbReference>
<sequence>MIQSYVINIENDKAFLDITSAKIKVGDVLSVHEEAGYMVHPVTKKKIKKEGGILADLEIVEVYGEYSVATIYPEEAVKKIKVGMIAEMPELPQGHTDVLTDNAVDEELQIVPTDANGIVDRYLRIIGLDEGKTSIPFPPYYIKGSSSYITIKDKIYTTRDFQACDWADKKMHIAHIASKKTYNYVSVLNGNEGWWGFAQGLVGKYKASVVAEAWRIFDDKTVFNLAVFNTKKWQRVLGEKRAIKGKQCTGVIFMAIGQTQDKETYYFDDATGLPVLVEGNGFETKFLEYRTFGDLVLCSRLQTVYFGELAKKSKLKETTMTLQEVCFDCPLDNFLFTKEGAKQAFK</sequence>
<gene>
    <name evidence="1" type="ORF">DWW10_12580</name>
</gene>
<evidence type="ECO:0000313" key="1">
    <source>
        <dbReference type="EMBL" id="RGV53497.1"/>
    </source>
</evidence>
<proteinExistence type="predicted"/>
<reference evidence="1 2" key="1">
    <citation type="submission" date="2018-08" db="EMBL/GenBank/DDBJ databases">
        <title>A genome reference for cultivated species of the human gut microbiota.</title>
        <authorList>
            <person name="Zou Y."/>
            <person name="Xue W."/>
            <person name="Luo G."/>
        </authorList>
    </citation>
    <scope>NUCLEOTIDE SEQUENCE [LARGE SCALE GENOMIC DNA]</scope>
    <source>
        <strain evidence="1 2">AF14-32</strain>
    </source>
</reference>
<accession>A0A412Y7P5</accession>
<dbReference type="Proteomes" id="UP000283850">
    <property type="component" value="Unassembled WGS sequence"/>
</dbReference>